<dbReference type="EMBL" id="CAJOBG010003175">
    <property type="protein sequence ID" value="CAF4049612.1"/>
    <property type="molecule type" value="Genomic_DNA"/>
</dbReference>
<dbReference type="PANTHER" id="PTHR46579:SF1">
    <property type="entry name" value="F5_8 TYPE C DOMAIN-CONTAINING PROTEIN"/>
    <property type="match status" value="1"/>
</dbReference>
<dbReference type="AlphaFoldDB" id="A0A819RV42"/>
<feature type="region of interest" description="Disordered" evidence="1">
    <location>
        <begin position="470"/>
        <end position="492"/>
    </location>
</feature>
<reference evidence="2" key="1">
    <citation type="submission" date="2021-02" db="EMBL/GenBank/DDBJ databases">
        <authorList>
            <person name="Nowell W R."/>
        </authorList>
    </citation>
    <scope>NUCLEOTIDE SEQUENCE</scope>
</reference>
<evidence type="ECO:0000313" key="2">
    <source>
        <dbReference type="EMBL" id="CAF4049612.1"/>
    </source>
</evidence>
<sequence length="560" mass="65175">MATCVNEDKTTSNNPREMSHHSSTDHNETLDVDADFDLDSLEEISSKSQLDFNSDCELSMDDQDEPLISDELFSSNNDQSDNFLHFYTTTKTRTFFEQLFNKRLICIRCHHNLSHNDKICNKCFSKEKKSIASIFDVNQPLVFTRTLVRLSSEIEDNRKQCNLNHLSRQNNNNDIIFNQVYKELQSRHDSSSFISLLLHLDGINLCKSSKLNLWLLSCSLIELPVHLRYRRFNMIVLSVWIGHREPLHCEIIVYGLTGDCPAIKLATKHISHQGYLCCCLCYTHETEYEFYSKEAEKQKNVYGHLGRSPFSVVFDIPLPRCIVIDYMHVSLLLHTRTIIQYLYQNFLKPKQRDELDDLFRHQVFPHHFNRKIRCIKDFSYCKASELRNMLLYGLLPLIRSFLPVKLAAHLALYVAEMRLILFYFIEQVSDSDDEENSFFDCRKRTKKILFESSSEKRKITIGKPLAQRVSTTSDNENTTMSNKNKSNVQSESNVLQDIDNRVNQLNEKLISNSSTFDQLMQNLYVKIDRLTSNINIHKHALEPYVDKTGEAFPGVLAETD</sequence>
<feature type="region of interest" description="Disordered" evidence="1">
    <location>
        <begin position="1"/>
        <end position="30"/>
    </location>
</feature>
<feature type="compositionally biased region" description="Basic and acidic residues" evidence="1">
    <location>
        <begin position="17"/>
        <end position="29"/>
    </location>
</feature>
<keyword evidence="3" id="KW-1185">Reference proteome</keyword>
<name>A0A819RV42_9BILA</name>
<comment type="caution">
    <text evidence="2">The sequence shown here is derived from an EMBL/GenBank/DDBJ whole genome shotgun (WGS) entry which is preliminary data.</text>
</comment>
<protein>
    <submittedName>
        <fullName evidence="2">Uncharacterized protein</fullName>
    </submittedName>
</protein>
<feature type="compositionally biased region" description="Basic and acidic residues" evidence="1">
    <location>
        <begin position="1"/>
        <end position="10"/>
    </location>
</feature>
<evidence type="ECO:0000256" key="1">
    <source>
        <dbReference type="SAM" id="MobiDB-lite"/>
    </source>
</evidence>
<gene>
    <name evidence="2" type="ORF">OVN521_LOCUS17905</name>
</gene>
<dbReference type="Proteomes" id="UP000663866">
    <property type="component" value="Unassembled WGS sequence"/>
</dbReference>
<organism evidence="2 3">
    <name type="scientific">Rotaria magnacalcarata</name>
    <dbReference type="NCBI Taxonomy" id="392030"/>
    <lineage>
        <taxon>Eukaryota</taxon>
        <taxon>Metazoa</taxon>
        <taxon>Spiralia</taxon>
        <taxon>Gnathifera</taxon>
        <taxon>Rotifera</taxon>
        <taxon>Eurotatoria</taxon>
        <taxon>Bdelloidea</taxon>
        <taxon>Philodinida</taxon>
        <taxon>Philodinidae</taxon>
        <taxon>Rotaria</taxon>
    </lineage>
</organism>
<proteinExistence type="predicted"/>
<dbReference type="PANTHER" id="PTHR46579">
    <property type="entry name" value="F5/8 TYPE C DOMAIN-CONTAINING PROTEIN-RELATED"/>
    <property type="match status" value="1"/>
</dbReference>
<accession>A0A819RV42</accession>
<evidence type="ECO:0000313" key="3">
    <source>
        <dbReference type="Proteomes" id="UP000663866"/>
    </source>
</evidence>